<dbReference type="InterPro" id="IPR054319">
    <property type="entry name" value="PspC-rel_ToastRack"/>
</dbReference>
<feature type="compositionally biased region" description="Low complexity" evidence="6">
    <location>
        <begin position="102"/>
        <end position="119"/>
    </location>
</feature>
<evidence type="ECO:0000256" key="2">
    <source>
        <dbReference type="ARBA" id="ARBA00022475"/>
    </source>
</evidence>
<keyword evidence="5 7" id="KW-0472">Membrane</keyword>
<protein>
    <submittedName>
        <fullName evidence="12">PspC domain-containing protein</fullName>
    </submittedName>
</protein>
<keyword evidence="2" id="KW-1003">Cell membrane</keyword>
<evidence type="ECO:0000256" key="6">
    <source>
        <dbReference type="SAM" id="MobiDB-lite"/>
    </source>
</evidence>
<proteinExistence type="predicted"/>
<evidence type="ECO:0000259" key="8">
    <source>
        <dbReference type="Pfam" id="PF04024"/>
    </source>
</evidence>
<gene>
    <name evidence="12" type="ORF">QM524_05250</name>
</gene>
<dbReference type="Pfam" id="PF22571">
    <property type="entry name" value="LiaI-LiaF-TM_PspC"/>
    <property type="match status" value="1"/>
</dbReference>
<dbReference type="Gene3D" id="2.160.20.120">
    <property type="match status" value="2"/>
</dbReference>
<keyword evidence="3 7" id="KW-0812">Transmembrane</keyword>
<feature type="domain" description="Phage shock protein PspC N-terminal" evidence="8">
    <location>
        <begin position="129"/>
        <end position="194"/>
    </location>
</feature>
<evidence type="ECO:0000256" key="1">
    <source>
        <dbReference type="ARBA" id="ARBA00004162"/>
    </source>
</evidence>
<feature type="transmembrane region" description="Helical" evidence="7">
    <location>
        <begin position="418"/>
        <end position="438"/>
    </location>
</feature>
<feature type="region of interest" description="Disordered" evidence="6">
    <location>
        <begin position="95"/>
        <end position="119"/>
    </location>
</feature>
<dbReference type="RefSeq" id="WP_283343780.1">
    <property type="nucleotide sequence ID" value="NZ_JASHIF010000004.1"/>
</dbReference>
<keyword evidence="4 7" id="KW-1133">Transmembrane helix</keyword>
<dbReference type="InterPro" id="IPR054321">
    <property type="entry name" value="PspC-rel_TM"/>
</dbReference>
<evidence type="ECO:0000259" key="9">
    <source>
        <dbReference type="Pfam" id="PF10988"/>
    </source>
</evidence>
<dbReference type="PANTHER" id="PTHR33885:SF3">
    <property type="entry name" value="PHAGE SHOCK PROTEIN C"/>
    <property type="match status" value="1"/>
</dbReference>
<dbReference type="Pfam" id="PF22744">
    <property type="entry name" value="Toast-rack_PspC-Cterm"/>
    <property type="match status" value="1"/>
</dbReference>
<dbReference type="EMBL" id="JASHIF010000004">
    <property type="protein sequence ID" value="MDI9858605.1"/>
    <property type="molecule type" value="Genomic_DNA"/>
</dbReference>
<accession>A0ABT6Y4W1</accession>
<dbReference type="InterPro" id="IPR052027">
    <property type="entry name" value="PspC"/>
</dbReference>
<evidence type="ECO:0000259" key="11">
    <source>
        <dbReference type="Pfam" id="PF22744"/>
    </source>
</evidence>
<evidence type="ECO:0000313" key="13">
    <source>
        <dbReference type="Proteomes" id="UP001236507"/>
    </source>
</evidence>
<feature type="domain" description="Putative auto-transporter adhesin head GIN" evidence="9">
    <location>
        <begin position="629"/>
        <end position="792"/>
    </location>
</feature>
<reference evidence="12 13" key="1">
    <citation type="submission" date="2023-05" db="EMBL/GenBank/DDBJ databases">
        <title>Novel species of genus Flectobacillus isolated from stream in China.</title>
        <authorList>
            <person name="Lu H."/>
        </authorList>
    </citation>
    <scope>NUCLEOTIDE SEQUENCE [LARGE SCALE GENOMIC DNA]</scope>
    <source>
        <strain evidence="12 13">KCTC 42575</strain>
    </source>
</reference>
<feature type="domain" description="Phage shock protein PspC N-terminal" evidence="8">
    <location>
        <begin position="205"/>
        <end position="262"/>
    </location>
</feature>
<feature type="transmembrane region" description="Helical" evidence="7">
    <location>
        <begin position="378"/>
        <end position="406"/>
    </location>
</feature>
<feature type="domain" description="PspC-related transmembrane region" evidence="10">
    <location>
        <begin position="304"/>
        <end position="441"/>
    </location>
</feature>
<sequence length="809" mass="90832">MKKTISINIAGIIFHIEEDGYEKLGLYLKAIQSHFASYEGSKEIIEDIESRIAEKFWDKQKRDAKQAITLEDVDSLIASMGTVSDFEAIQEEEDLVTEEKAQQTTQSTQSEQKSTTSEQYEYPRFETAKKLYRDTQRKLLGGVCAGFAHYLGIDALWVRLIFLITFLGLSPLTESPLSGVIFVLYIASWIAFPANAFLEEDDTVKKFYRNPDGKVLGGVVSGVASYTGFDLGMLRFVFVLLIFAFGSGIVIYLILWAIAPEAKTITDKMQMTGEPITLENIESNIKRTLNTENKPEDTLTKVLLLPFRMMSQVFKALGPIANFAIISFRFFAGGMMIFTSLVIIVALFFSLFVGFTALETANVYIGDNLPLGFLARDASPFMFIAGFLAAIAPAIAVGIAGISLIIRRNIFTSIVWQSLLGIFIVGLFGAMYTGISYAKNFSRSANIQQSSNLDFGKKTPLFTIKHISDHVEFVPSLEIIGYEGDAYKLEKEYYAKGIDKKDAERNASEILYTYSKIDSVLSFDEEYEFTENARFRAQRVRLRLYIPYEKPFSMTREFASFIENRISGGYFDGEKDLFKGSLWQFTREGELVCLNRFPVENNYDNDSNSSDDETDFAPNDFVQKFPLKDFDKVQSAIETPSEVYIHFGENYKVEVGGDQKDVENIVAEVKERKLSISQKNPSKQAGFLTVHITLPNLSYLNLDKGFGNVRIKDIQADNFQLDTKGQYKIRATGHLGNLTAELAGLTNLEAFELNIENAKINATENAHVEVDVNQNLEAKASGVAQIRYKGSPNLQKTIKDSGVIKPERD</sequence>
<dbReference type="Proteomes" id="UP001236507">
    <property type="component" value="Unassembled WGS sequence"/>
</dbReference>
<dbReference type="InterPro" id="IPR007168">
    <property type="entry name" value="Phageshock_PspC_N"/>
</dbReference>
<evidence type="ECO:0000256" key="3">
    <source>
        <dbReference type="ARBA" id="ARBA00022692"/>
    </source>
</evidence>
<dbReference type="Pfam" id="PF10988">
    <property type="entry name" value="DUF2807"/>
    <property type="match status" value="1"/>
</dbReference>
<feature type="transmembrane region" description="Helical" evidence="7">
    <location>
        <begin position="139"/>
        <end position="167"/>
    </location>
</feature>
<evidence type="ECO:0000256" key="5">
    <source>
        <dbReference type="ARBA" id="ARBA00023136"/>
    </source>
</evidence>
<evidence type="ECO:0000313" key="12">
    <source>
        <dbReference type="EMBL" id="MDI9858605.1"/>
    </source>
</evidence>
<evidence type="ECO:0000259" key="10">
    <source>
        <dbReference type="Pfam" id="PF22571"/>
    </source>
</evidence>
<name>A0ABT6Y4W1_9BACT</name>
<feature type="transmembrane region" description="Helical" evidence="7">
    <location>
        <begin position="236"/>
        <end position="259"/>
    </location>
</feature>
<feature type="transmembrane region" description="Helical" evidence="7">
    <location>
        <begin position="338"/>
        <end position="358"/>
    </location>
</feature>
<feature type="transmembrane region" description="Helical" evidence="7">
    <location>
        <begin position="179"/>
        <end position="198"/>
    </location>
</feature>
<comment type="caution">
    <text evidence="12">The sequence shown here is derived from an EMBL/GenBank/DDBJ whole genome shotgun (WGS) entry which is preliminary data.</text>
</comment>
<feature type="domain" description="PspC-related ToastRack" evidence="11">
    <location>
        <begin position="485"/>
        <end position="595"/>
    </location>
</feature>
<comment type="subcellular location">
    <subcellularLocation>
        <location evidence="1">Cell membrane</location>
        <topology evidence="1">Single-pass membrane protein</topology>
    </subcellularLocation>
</comment>
<dbReference type="InterPro" id="IPR021255">
    <property type="entry name" value="DUF2807"/>
</dbReference>
<feature type="transmembrane region" description="Helical" evidence="7">
    <location>
        <begin position="313"/>
        <end position="331"/>
    </location>
</feature>
<keyword evidence="13" id="KW-1185">Reference proteome</keyword>
<dbReference type="Pfam" id="PF04024">
    <property type="entry name" value="PspC"/>
    <property type="match status" value="2"/>
</dbReference>
<organism evidence="12 13">
    <name type="scientific">Flectobacillus roseus</name>
    <dbReference type="NCBI Taxonomy" id="502259"/>
    <lineage>
        <taxon>Bacteria</taxon>
        <taxon>Pseudomonadati</taxon>
        <taxon>Bacteroidota</taxon>
        <taxon>Cytophagia</taxon>
        <taxon>Cytophagales</taxon>
        <taxon>Flectobacillaceae</taxon>
        <taxon>Flectobacillus</taxon>
    </lineage>
</organism>
<dbReference type="PANTHER" id="PTHR33885">
    <property type="entry name" value="PHAGE SHOCK PROTEIN C"/>
    <property type="match status" value="1"/>
</dbReference>
<evidence type="ECO:0000256" key="4">
    <source>
        <dbReference type="ARBA" id="ARBA00022989"/>
    </source>
</evidence>
<evidence type="ECO:0000256" key="7">
    <source>
        <dbReference type="SAM" id="Phobius"/>
    </source>
</evidence>